<evidence type="ECO:0000313" key="10">
    <source>
        <dbReference type="Proteomes" id="UP000000271"/>
    </source>
</evidence>
<dbReference type="InterPro" id="IPR011059">
    <property type="entry name" value="Metal-dep_hydrolase_composite"/>
</dbReference>
<evidence type="ECO:0000256" key="4">
    <source>
        <dbReference type="ARBA" id="ARBA00011881"/>
    </source>
</evidence>
<dbReference type="InterPro" id="IPR006680">
    <property type="entry name" value="Amidohydro-rel"/>
</dbReference>
<dbReference type="RefSeq" id="WP_013171539.1">
    <property type="nucleotide sequence ID" value="NC_014219.1"/>
</dbReference>
<dbReference type="GO" id="GO:0050897">
    <property type="term" value="F:cobalt ion binding"/>
    <property type="evidence" value="ECO:0007669"/>
    <property type="project" value="InterPro"/>
</dbReference>
<proteinExistence type="inferred from homology"/>
<protein>
    <submittedName>
        <fullName evidence="9">Allantoinase</fullName>
    </submittedName>
</protein>
<dbReference type="InterPro" id="IPR050138">
    <property type="entry name" value="DHOase/Allantoinase_Hydrolase"/>
</dbReference>
<dbReference type="GO" id="GO:0000256">
    <property type="term" value="P:allantoin catabolic process"/>
    <property type="evidence" value="ECO:0007669"/>
    <property type="project" value="InterPro"/>
</dbReference>
<dbReference type="Proteomes" id="UP000000271">
    <property type="component" value="Chromosome"/>
</dbReference>
<feature type="domain" description="Amidohydrolase-related" evidence="8">
    <location>
        <begin position="59"/>
        <end position="435"/>
    </location>
</feature>
<dbReference type="EMBL" id="CP001791">
    <property type="protein sequence ID" value="ADH98110.1"/>
    <property type="molecule type" value="Genomic_DNA"/>
</dbReference>
<evidence type="ECO:0000256" key="5">
    <source>
        <dbReference type="ARBA" id="ARBA00022723"/>
    </source>
</evidence>
<evidence type="ECO:0000256" key="1">
    <source>
        <dbReference type="ARBA" id="ARBA00001947"/>
    </source>
</evidence>
<organism evidence="9 10">
    <name type="scientific">Bacillus selenitireducens (strain ATCC 700615 / DSM 15326 / MLS10)</name>
    <dbReference type="NCBI Taxonomy" id="439292"/>
    <lineage>
        <taxon>Bacteria</taxon>
        <taxon>Bacillati</taxon>
        <taxon>Bacillota</taxon>
        <taxon>Bacilli</taxon>
        <taxon>Bacillales</taxon>
        <taxon>Bacillaceae</taxon>
        <taxon>Salisediminibacterium</taxon>
    </lineage>
</organism>
<comment type="function">
    <text evidence="2">Catalyzes the reversible cyclization of carbamoyl aspartate to dihydroorotate.</text>
</comment>
<keyword evidence="6" id="KW-0378">Hydrolase</keyword>
<dbReference type="AlphaFoldDB" id="D6XY37"/>
<dbReference type="GO" id="GO:0008270">
    <property type="term" value="F:zinc ion binding"/>
    <property type="evidence" value="ECO:0007669"/>
    <property type="project" value="InterPro"/>
</dbReference>
<evidence type="ECO:0000259" key="8">
    <source>
        <dbReference type="Pfam" id="PF01979"/>
    </source>
</evidence>
<dbReference type="NCBIfam" id="TIGR03178">
    <property type="entry name" value="allantoinase"/>
    <property type="match status" value="1"/>
</dbReference>
<dbReference type="PANTHER" id="PTHR43668">
    <property type="entry name" value="ALLANTOINASE"/>
    <property type="match status" value="1"/>
</dbReference>
<keyword evidence="10" id="KW-1185">Reference proteome</keyword>
<dbReference type="InterPro" id="IPR017593">
    <property type="entry name" value="Allantoinase"/>
</dbReference>
<evidence type="ECO:0000256" key="3">
    <source>
        <dbReference type="ARBA" id="ARBA00010286"/>
    </source>
</evidence>
<evidence type="ECO:0000313" key="9">
    <source>
        <dbReference type="EMBL" id="ADH98110.1"/>
    </source>
</evidence>
<dbReference type="GO" id="GO:0006145">
    <property type="term" value="P:purine nucleobase catabolic process"/>
    <property type="evidence" value="ECO:0007669"/>
    <property type="project" value="TreeGrafter"/>
</dbReference>
<reference evidence="9" key="1">
    <citation type="submission" date="2009-10" db="EMBL/GenBank/DDBJ databases">
        <title>Complete sequence of Bacillus selenitireducens MLS10.</title>
        <authorList>
            <consortium name="US DOE Joint Genome Institute"/>
            <person name="Lucas S."/>
            <person name="Copeland A."/>
            <person name="Lapidus A."/>
            <person name="Glavina del Rio T."/>
            <person name="Dalin E."/>
            <person name="Tice H."/>
            <person name="Bruce D."/>
            <person name="Goodwin L."/>
            <person name="Pitluck S."/>
            <person name="Sims D."/>
            <person name="Brettin T."/>
            <person name="Detter J.C."/>
            <person name="Han C."/>
            <person name="Larimer F."/>
            <person name="Land M."/>
            <person name="Hauser L."/>
            <person name="Kyrpides N."/>
            <person name="Ovchinnikova G."/>
            <person name="Stolz J."/>
        </authorList>
    </citation>
    <scope>NUCLEOTIDE SEQUENCE [LARGE SCALE GENOMIC DNA]</scope>
    <source>
        <strain evidence="9">MLS10</strain>
    </source>
</reference>
<dbReference type="eggNOG" id="COG0044">
    <property type="taxonomic scope" value="Bacteria"/>
</dbReference>
<dbReference type="GO" id="GO:0005737">
    <property type="term" value="C:cytoplasm"/>
    <property type="evidence" value="ECO:0007669"/>
    <property type="project" value="TreeGrafter"/>
</dbReference>
<dbReference type="SUPFAM" id="SSF51338">
    <property type="entry name" value="Composite domain of metallo-dependent hydrolases"/>
    <property type="match status" value="1"/>
</dbReference>
<comment type="subunit">
    <text evidence="4">Homotetramer.</text>
</comment>
<dbReference type="PANTHER" id="PTHR43668:SF4">
    <property type="entry name" value="ALLANTOINASE"/>
    <property type="match status" value="1"/>
</dbReference>
<keyword evidence="5" id="KW-0479">Metal-binding</keyword>
<gene>
    <name evidence="9" type="ordered locus">Bsel_0574</name>
</gene>
<comment type="similarity">
    <text evidence="3">Belongs to the metallo-dependent hydrolases superfamily. DHOase family. Class I DHOase subfamily.</text>
</comment>
<dbReference type="HOGENOM" id="CLU_015572_4_0_9"/>
<accession>D6XY37</accession>
<dbReference type="STRING" id="439292.Bsel_0574"/>
<evidence type="ECO:0000256" key="7">
    <source>
        <dbReference type="ARBA" id="ARBA00022833"/>
    </source>
</evidence>
<dbReference type="Pfam" id="PF01979">
    <property type="entry name" value="Amidohydro_1"/>
    <property type="match status" value="1"/>
</dbReference>
<keyword evidence="7" id="KW-0862">Zinc</keyword>
<sequence length="470" mass="51612">MEVFVIGTQWIRNGTVWTGTSFVRQDIEIRDGIIDRLFDSHTSVQPEPGARITDAADRLVVPGFIDPHVHFNDPGRRIWEGIDTGSKAAVAGGITTFIDMPLNSHPSVTNGHLARDKKKAIEGRSHAHYGLWGGITRTNCRDQGALDAQLDAGVIGFKGFMSESGIEDFPYLDRDALREAMGYCGEHRVTLALHAEAEAVLERYRHLSGPDPASFLASRPPEAEWQALDWIIEDALRFQTAVHVVHVSTADGVRMLHEAKMSGADITIETCPHYLLFTDTDFIKKGPLLKCAPPLRPLSEQEALWQTVADGLVDIIGSDHSPCPLEMKEAGNDDIRNAWGGIPGVQSGHAALLSEAVKRGVPLETVLPMMTDAPARRFFPERQIGRIAPGFAADLTLLSKSSHTITEKELLNRHPYSPYTGLTVDMTVSGVFLGGVHIYQSGKGIKSPLLGHHFVKGGHDHDNRSLRRIY</sequence>
<dbReference type="SUPFAM" id="SSF51556">
    <property type="entry name" value="Metallo-dependent hydrolases"/>
    <property type="match status" value="1"/>
</dbReference>
<dbReference type="GO" id="GO:0004038">
    <property type="term" value="F:allantoinase activity"/>
    <property type="evidence" value="ECO:0007669"/>
    <property type="project" value="InterPro"/>
</dbReference>
<comment type="cofactor">
    <cofactor evidence="1">
        <name>Zn(2+)</name>
        <dbReference type="ChEBI" id="CHEBI:29105"/>
    </cofactor>
</comment>
<name>D6XY37_BACIE</name>
<dbReference type="OrthoDB" id="9765462at2"/>
<dbReference type="InterPro" id="IPR032466">
    <property type="entry name" value="Metal_Hydrolase"/>
</dbReference>
<dbReference type="Gene3D" id="2.30.40.10">
    <property type="entry name" value="Urease, subunit C, domain 1"/>
    <property type="match status" value="1"/>
</dbReference>
<dbReference type="InterPro" id="IPR002195">
    <property type="entry name" value="Dihydroorotase_CS"/>
</dbReference>
<dbReference type="PROSITE" id="PS00482">
    <property type="entry name" value="DIHYDROOROTASE_1"/>
    <property type="match status" value="1"/>
</dbReference>
<evidence type="ECO:0000256" key="6">
    <source>
        <dbReference type="ARBA" id="ARBA00022801"/>
    </source>
</evidence>
<dbReference type="KEGG" id="bse:Bsel_0574"/>
<evidence type="ECO:0000256" key="2">
    <source>
        <dbReference type="ARBA" id="ARBA00002368"/>
    </source>
</evidence>
<dbReference type="Gene3D" id="3.20.20.140">
    <property type="entry name" value="Metal-dependent hydrolases"/>
    <property type="match status" value="1"/>
</dbReference>